<proteinExistence type="predicted"/>
<feature type="region of interest" description="Disordered" evidence="1">
    <location>
        <begin position="1"/>
        <end position="161"/>
    </location>
</feature>
<feature type="compositionally biased region" description="Polar residues" evidence="1">
    <location>
        <begin position="90"/>
        <end position="108"/>
    </location>
</feature>
<feature type="compositionally biased region" description="Acidic residues" evidence="1">
    <location>
        <begin position="121"/>
        <end position="133"/>
    </location>
</feature>
<comment type="caution">
    <text evidence="2">The sequence shown here is derived from an EMBL/GenBank/DDBJ whole genome shotgun (WGS) entry which is preliminary data.</text>
</comment>
<dbReference type="GeneID" id="81366593"/>
<dbReference type="EMBL" id="JAPZBU010000004">
    <property type="protein sequence ID" value="KAJ5409093.1"/>
    <property type="molecule type" value="Genomic_DNA"/>
</dbReference>
<dbReference type="RefSeq" id="XP_056493408.1">
    <property type="nucleotide sequence ID" value="XM_056627613.1"/>
</dbReference>
<evidence type="ECO:0000256" key="1">
    <source>
        <dbReference type="SAM" id="MobiDB-lite"/>
    </source>
</evidence>
<evidence type="ECO:0000313" key="3">
    <source>
        <dbReference type="Proteomes" id="UP001147747"/>
    </source>
</evidence>
<reference evidence="2" key="2">
    <citation type="journal article" date="2023" name="IMA Fungus">
        <title>Comparative genomic study of the Penicillium genus elucidates a diverse pangenome and 15 lateral gene transfer events.</title>
        <authorList>
            <person name="Petersen C."/>
            <person name="Sorensen T."/>
            <person name="Nielsen M.R."/>
            <person name="Sondergaard T.E."/>
            <person name="Sorensen J.L."/>
            <person name="Fitzpatrick D.A."/>
            <person name="Frisvad J.C."/>
            <person name="Nielsen K.L."/>
        </authorList>
    </citation>
    <scope>NUCLEOTIDE SEQUENCE</scope>
    <source>
        <strain evidence="2">IBT 29677</strain>
    </source>
</reference>
<accession>A0A9X0BDU1</accession>
<dbReference type="Proteomes" id="UP001147747">
    <property type="component" value="Unassembled WGS sequence"/>
</dbReference>
<evidence type="ECO:0000313" key="2">
    <source>
        <dbReference type="EMBL" id="KAJ5409093.1"/>
    </source>
</evidence>
<gene>
    <name evidence="2" type="ORF">N7509_002976</name>
</gene>
<keyword evidence="3" id="KW-1185">Reference proteome</keyword>
<name>A0A9X0BDU1_9EURO</name>
<dbReference type="AlphaFoldDB" id="A0A9X0BDU1"/>
<dbReference type="OrthoDB" id="5350396at2759"/>
<reference evidence="2" key="1">
    <citation type="submission" date="2022-12" db="EMBL/GenBank/DDBJ databases">
        <authorList>
            <person name="Petersen C."/>
        </authorList>
    </citation>
    <scope>NUCLEOTIDE SEQUENCE</scope>
    <source>
        <strain evidence="2">IBT 29677</strain>
    </source>
</reference>
<sequence length="701" mass="77962">MRSSWSNIFKPPPFARTPTGLTPEKKRVSSSPLSDPPPSSFQGFSTPTPTPIPDTPASDTPNGPGAQLHASLSRTLFDSPPKPSVREESFQSIDSTVPPSTLDSSSQRIIKGGKEIVISSDGEDTDSISDLDDPSTLFSSTPKAEAKKEPTVSKPTRSGKSHLAHLTAQKRYKNSLDDIVHDAVDDNEMEAKVAEVKASLARSNGERAASKHARDSTAFISEGMLASVLGDAQDEDGPGLQRLLNAVRRTEALDQGRAWRFFDQAPTTPARLEFPKDHFPPGSNLAALREPEPRVRMIQSGILEWASSLGRLPNEFILWLFWSVPTEPREEIRKALCRIIVCIQSHIHPDDIDSLFRQLGAKPQALDLSSVVVEEPADQSPSGSQFKDRPILLSIFSLLQDASELSSGHDSPYFRFSLDVRAHAIHILLRLSLDNSLTQDFTIRARLQSALTALLENVSEAEIDDMVCTHLIMKFEEWLLNENQERQLGAALYDTVKDPQFQCRMIQHILPTSPWISLLRYRLAVSFLLQESTPLSGPVEEVLDLKRLTHVIRDPRFQMNVNNGKEAEYDFGELIALTQLLEVALNSTLYDLRYKEKDTEKEFNAAIDLLASQLKTNFSSMKESGASHLKRMLAKGALETLHYRLVYSVRSKPPPKKTPFEAYAKEGNNINSYFNKKVAGDTGRTNGDITQIPIRGHDHTT</sequence>
<organism evidence="2 3">
    <name type="scientific">Penicillium cosmopolitanum</name>
    <dbReference type="NCBI Taxonomy" id="1131564"/>
    <lineage>
        <taxon>Eukaryota</taxon>
        <taxon>Fungi</taxon>
        <taxon>Dikarya</taxon>
        <taxon>Ascomycota</taxon>
        <taxon>Pezizomycotina</taxon>
        <taxon>Eurotiomycetes</taxon>
        <taxon>Eurotiomycetidae</taxon>
        <taxon>Eurotiales</taxon>
        <taxon>Aspergillaceae</taxon>
        <taxon>Penicillium</taxon>
    </lineage>
</organism>
<protein>
    <submittedName>
        <fullName evidence="2">Uncharacterized protein</fullName>
    </submittedName>
</protein>